<organism evidence="2 3">
    <name type="scientific">Chara braunii</name>
    <name type="common">Braun's stonewort</name>
    <dbReference type="NCBI Taxonomy" id="69332"/>
    <lineage>
        <taxon>Eukaryota</taxon>
        <taxon>Viridiplantae</taxon>
        <taxon>Streptophyta</taxon>
        <taxon>Charophyceae</taxon>
        <taxon>Charales</taxon>
        <taxon>Characeae</taxon>
        <taxon>Chara</taxon>
    </lineage>
</organism>
<comment type="caution">
    <text evidence="2">The sequence shown here is derived from an EMBL/GenBank/DDBJ whole genome shotgun (WGS) entry which is preliminary data.</text>
</comment>
<dbReference type="EMBL" id="BFEA01000418">
    <property type="protein sequence ID" value="GBG82787.1"/>
    <property type="molecule type" value="Genomic_DNA"/>
</dbReference>
<evidence type="ECO:0000313" key="2">
    <source>
        <dbReference type="EMBL" id="GBG82787.1"/>
    </source>
</evidence>
<keyword evidence="3" id="KW-1185">Reference proteome</keyword>
<name>A0A388LKI3_CHABU</name>
<reference evidence="2 3" key="1">
    <citation type="journal article" date="2018" name="Cell">
        <title>The Chara Genome: Secondary Complexity and Implications for Plant Terrestrialization.</title>
        <authorList>
            <person name="Nishiyama T."/>
            <person name="Sakayama H."/>
            <person name="Vries J.D."/>
            <person name="Buschmann H."/>
            <person name="Saint-Marcoux D."/>
            <person name="Ullrich K.K."/>
            <person name="Haas F.B."/>
            <person name="Vanderstraeten L."/>
            <person name="Becker D."/>
            <person name="Lang D."/>
            <person name="Vosolsobe S."/>
            <person name="Rombauts S."/>
            <person name="Wilhelmsson P.K.I."/>
            <person name="Janitza P."/>
            <person name="Kern R."/>
            <person name="Heyl A."/>
            <person name="Rumpler F."/>
            <person name="Villalobos L.I.A.C."/>
            <person name="Clay J.M."/>
            <person name="Skokan R."/>
            <person name="Toyoda A."/>
            <person name="Suzuki Y."/>
            <person name="Kagoshima H."/>
            <person name="Schijlen E."/>
            <person name="Tajeshwar N."/>
            <person name="Catarino B."/>
            <person name="Hetherington A.J."/>
            <person name="Saltykova A."/>
            <person name="Bonnot C."/>
            <person name="Breuninger H."/>
            <person name="Symeonidi A."/>
            <person name="Radhakrishnan G.V."/>
            <person name="Van Nieuwerburgh F."/>
            <person name="Deforce D."/>
            <person name="Chang C."/>
            <person name="Karol K.G."/>
            <person name="Hedrich R."/>
            <person name="Ulvskov P."/>
            <person name="Glockner G."/>
            <person name="Delwiche C.F."/>
            <person name="Petrasek J."/>
            <person name="Van de Peer Y."/>
            <person name="Friml J."/>
            <person name="Beilby M."/>
            <person name="Dolan L."/>
            <person name="Kohara Y."/>
            <person name="Sugano S."/>
            <person name="Fujiyama A."/>
            <person name="Delaux P.-M."/>
            <person name="Quint M."/>
            <person name="TheiBen G."/>
            <person name="Hagemann M."/>
            <person name="Harholt J."/>
            <person name="Dunand C."/>
            <person name="Zachgo S."/>
            <person name="Langdale J."/>
            <person name="Maumus F."/>
            <person name="Straeten D.V.D."/>
            <person name="Gould S.B."/>
            <person name="Rensing S.A."/>
        </authorList>
    </citation>
    <scope>NUCLEOTIDE SEQUENCE [LARGE SCALE GENOMIC DNA]</scope>
    <source>
        <strain evidence="2 3">S276</strain>
    </source>
</reference>
<gene>
    <name evidence="2" type="ORF">CBR_g36318</name>
</gene>
<accession>A0A388LKI3</accession>
<evidence type="ECO:0000313" key="3">
    <source>
        <dbReference type="Proteomes" id="UP000265515"/>
    </source>
</evidence>
<evidence type="ECO:0000256" key="1">
    <source>
        <dbReference type="SAM" id="MobiDB-lite"/>
    </source>
</evidence>
<feature type="region of interest" description="Disordered" evidence="1">
    <location>
        <begin position="117"/>
        <end position="162"/>
    </location>
</feature>
<sequence>MGWTMDQTIEWLGGAGRFTEAIAQIRKEARTWPEVEARMQELRPSPVGPGGRSIRLEIGNVEDFIPAFEKFMHDQGILRDEWARTLPLWTRKAERPLARQIRDMARDWESYRAPLREAFRRPEPPQPRVERRLRSKRQRDPESRKARPSRGGRKALARREEELVLETEGRGAYPECGLGPVEFHRFTEGGLGESPQHTREDMPASGALLQELEAHLDVSQWRVPPMSEGRDETAGEVPREEVQDPERGRVLRGDML</sequence>
<feature type="compositionally biased region" description="Basic residues" evidence="1">
    <location>
        <begin position="146"/>
        <end position="156"/>
    </location>
</feature>
<dbReference type="Gramene" id="GBG82787">
    <property type="protein sequence ID" value="GBG82787"/>
    <property type="gene ID" value="CBR_g36318"/>
</dbReference>
<dbReference type="Proteomes" id="UP000265515">
    <property type="component" value="Unassembled WGS sequence"/>
</dbReference>
<feature type="compositionally biased region" description="Basic and acidic residues" evidence="1">
    <location>
        <begin position="228"/>
        <end position="256"/>
    </location>
</feature>
<protein>
    <submittedName>
        <fullName evidence="2">Uncharacterized protein</fullName>
    </submittedName>
</protein>
<feature type="compositionally biased region" description="Basic and acidic residues" evidence="1">
    <location>
        <begin position="117"/>
        <end position="145"/>
    </location>
</feature>
<feature type="region of interest" description="Disordered" evidence="1">
    <location>
        <begin position="220"/>
        <end position="256"/>
    </location>
</feature>
<dbReference type="AlphaFoldDB" id="A0A388LKI3"/>
<proteinExistence type="predicted"/>